<accession>A0A2U1KG70</accession>
<evidence type="ECO:0000313" key="6">
    <source>
        <dbReference type="Proteomes" id="UP000245207"/>
    </source>
</evidence>
<dbReference type="InterPro" id="IPR005630">
    <property type="entry name" value="Terpene_synthase_metal-bd"/>
</dbReference>
<keyword evidence="6" id="KW-1185">Reference proteome</keyword>
<comment type="cofactor">
    <cofactor evidence="1">
        <name>Mg(2+)</name>
        <dbReference type="ChEBI" id="CHEBI:18420"/>
    </cofactor>
</comment>
<organism evidence="5 6">
    <name type="scientific">Artemisia annua</name>
    <name type="common">Sweet wormwood</name>
    <dbReference type="NCBI Taxonomy" id="35608"/>
    <lineage>
        <taxon>Eukaryota</taxon>
        <taxon>Viridiplantae</taxon>
        <taxon>Streptophyta</taxon>
        <taxon>Embryophyta</taxon>
        <taxon>Tracheophyta</taxon>
        <taxon>Spermatophyta</taxon>
        <taxon>Magnoliopsida</taxon>
        <taxon>eudicotyledons</taxon>
        <taxon>Gunneridae</taxon>
        <taxon>Pentapetalae</taxon>
        <taxon>asterids</taxon>
        <taxon>campanulids</taxon>
        <taxon>Asterales</taxon>
        <taxon>Asteraceae</taxon>
        <taxon>Asteroideae</taxon>
        <taxon>Anthemideae</taxon>
        <taxon>Artemisiinae</taxon>
        <taxon>Artemisia</taxon>
    </lineage>
</organism>
<dbReference type="EMBL" id="PKPP01019382">
    <property type="protein sequence ID" value="PWA35780.1"/>
    <property type="molecule type" value="Genomic_DNA"/>
</dbReference>
<dbReference type="InterPro" id="IPR050148">
    <property type="entry name" value="Terpene_synthase-like"/>
</dbReference>
<dbReference type="PANTHER" id="PTHR31225">
    <property type="entry name" value="OS04G0344100 PROTEIN-RELATED"/>
    <property type="match status" value="1"/>
</dbReference>
<dbReference type="GO" id="GO:0016740">
    <property type="term" value="F:transferase activity"/>
    <property type="evidence" value="ECO:0007669"/>
    <property type="project" value="UniProtKB-KW"/>
</dbReference>
<dbReference type="OrthoDB" id="1936865at2759"/>
<dbReference type="Pfam" id="PF03936">
    <property type="entry name" value="Terpene_synth_C"/>
    <property type="match status" value="1"/>
</dbReference>
<protein>
    <submittedName>
        <fullName evidence="5">Terpenoid cyclases/protein prenyltransferase alpha-alpha toroid</fullName>
    </submittedName>
</protein>
<dbReference type="STRING" id="35608.A0A2U1KG70"/>
<evidence type="ECO:0000256" key="1">
    <source>
        <dbReference type="ARBA" id="ARBA00001946"/>
    </source>
</evidence>
<reference evidence="5 6" key="1">
    <citation type="journal article" date="2018" name="Mol. Plant">
        <title>The genome of Artemisia annua provides insight into the evolution of Asteraceae family and artemisinin biosynthesis.</title>
        <authorList>
            <person name="Shen Q."/>
            <person name="Zhang L."/>
            <person name="Liao Z."/>
            <person name="Wang S."/>
            <person name="Yan T."/>
            <person name="Shi P."/>
            <person name="Liu M."/>
            <person name="Fu X."/>
            <person name="Pan Q."/>
            <person name="Wang Y."/>
            <person name="Lv Z."/>
            <person name="Lu X."/>
            <person name="Zhang F."/>
            <person name="Jiang W."/>
            <person name="Ma Y."/>
            <person name="Chen M."/>
            <person name="Hao X."/>
            <person name="Li L."/>
            <person name="Tang Y."/>
            <person name="Lv G."/>
            <person name="Zhou Y."/>
            <person name="Sun X."/>
            <person name="Brodelius P.E."/>
            <person name="Rose J.K.C."/>
            <person name="Tang K."/>
        </authorList>
    </citation>
    <scope>NUCLEOTIDE SEQUENCE [LARGE SCALE GENOMIC DNA]</scope>
    <source>
        <strain evidence="6">cv. Huhao1</strain>
        <tissue evidence="5">Leaf</tissue>
    </source>
</reference>
<dbReference type="GO" id="GO:0000287">
    <property type="term" value="F:magnesium ion binding"/>
    <property type="evidence" value="ECO:0007669"/>
    <property type="project" value="InterPro"/>
</dbReference>
<feature type="domain" description="Terpene synthase metal-binding" evidence="4">
    <location>
        <begin position="51"/>
        <end position="91"/>
    </location>
</feature>
<gene>
    <name evidence="5" type="ORF">CTI12_AA606240</name>
</gene>
<keyword evidence="3" id="KW-0460">Magnesium</keyword>
<evidence type="ECO:0000256" key="3">
    <source>
        <dbReference type="ARBA" id="ARBA00022842"/>
    </source>
</evidence>
<dbReference type="AlphaFoldDB" id="A0A2U1KG70"/>
<dbReference type="Gene3D" id="1.10.600.10">
    <property type="entry name" value="Farnesyl Diphosphate Synthase"/>
    <property type="match status" value="1"/>
</dbReference>
<dbReference type="SUPFAM" id="SSF48576">
    <property type="entry name" value="Terpenoid synthases"/>
    <property type="match status" value="1"/>
</dbReference>
<dbReference type="GO" id="GO:0010333">
    <property type="term" value="F:terpene synthase activity"/>
    <property type="evidence" value="ECO:0007669"/>
    <property type="project" value="InterPro"/>
</dbReference>
<name>A0A2U1KG70_ARTAN</name>
<proteinExistence type="predicted"/>
<evidence type="ECO:0000313" key="5">
    <source>
        <dbReference type="EMBL" id="PWA35780.1"/>
    </source>
</evidence>
<dbReference type="PANTHER" id="PTHR31225:SF252">
    <property type="entry name" value="TERPENE SYNTHASE 12-RELATED"/>
    <property type="match status" value="1"/>
</dbReference>
<evidence type="ECO:0000256" key="2">
    <source>
        <dbReference type="ARBA" id="ARBA00022723"/>
    </source>
</evidence>
<dbReference type="Proteomes" id="UP000245207">
    <property type="component" value="Unassembled WGS sequence"/>
</dbReference>
<dbReference type="InterPro" id="IPR008949">
    <property type="entry name" value="Isoprenoid_synthase_dom_sf"/>
</dbReference>
<evidence type="ECO:0000259" key="4">
    <source>
        <dbReference type="Pfam" id="PF03936"/>
    </source>
</evidence>
<keyword evidence="2" id="KW-0479">Metal-binding</keyword>
<comment type="caution">
    <text evidence="5">The sequence shown here is derived from an EMBL/GenBank/DDBJ whole genome shotgun (WGS) entry which is preliminary data.</text>
</comment>
<keyword evidence="5" id="KW-0808">Transferase</keyword>
<sequence>MLPSTRRFIANNLSPSLKLGAVVENYTPSKQVEHSQGSSHGMLPLEHWNGITKVAALVTTVDDIYDEYGSLDELKLFTKAIKRWDINFAEPMP</sequence>
<dbReference type="GO" id="GO:0016114">
    <property type="term" value="P:terpenoid biosynthetic process"/>
    <property type="evidence" value="ECO:0007669"/>
    <property type="project" value="InterPro"/>
</dbReference>